<evidence type="ECO:0000256" key="7">
    <source>
        <dbReference type="ARBA" id="ARBA00023170"/>
    </source>
</evidence>
<evidence type="ECO:0000256" key="10">
    <source>
        <dbReference type="SAM" id="MobiDB-lite"/>
    </source>
</evidence>
<accession>A0AAD8Z3T2</accession>
<proteinExistence type="inferred from homology"/>
<dbReference type="SMART" id="SM00907">
    <property type="entry name" value="GDNF"/>
    <property type="match status" value="2"/>
</dbReference>
<feature type="compositionally biased region" description="Low complexity" evidence="10">
    <location>
        <begin position="489"/>
        <end position="498"/>
    </location>
</feature>
<keyword evidence="7" id="KW-0675">Receptor</keyword>
<evidence type="ECO:0000256" key="6">
    <source>
        <dbReference type="ARBA" id="ARBA00023136"/>
    </source>
</evidence>
<dbReference type="GO" id="GO:0003676">
    <property type="term" value="F:nucleic acid binding"/>
    <property type="evidence" value="ECO:0007669"/>
    <property type="project" value="InterPro"/>
</dbReference>
<evidence type="ECO:0000256" key="2">
    <source>
        <dbReference type="ARBA" id="ARBA00005961"/>
    </source>
</evidence>
<dbReference type="PRINTS" id="PR01316">
    <property type="entry name" value="GDNFRECEPTOR"/>
</dbReference>
<dbReference type="PANTHER" id="PTHR10269">
    <property type="entry name" value="GDNF RECEPTOR ALPHA"/>
    <property type="match status" value="1"/>
</dbReference>
<dbReference type="Gene3D" id="1.10.220.110">
    <property type="entry name" value="GDNF binding domain"/>
    <property type="match status" value="1"/>
</dbReference>
<dbReference type="InterPro" id="IPR003438">
    <property type="entry name" value="GDNF_rcpt"/>
</dbReference>
<dbReference type="GO" id="GO:0009897">
    <property type="term" value="C:external side of plasma membrane"/>
    <property type="evidence" value="ECO:0007669"/>
    <property type="project" value="TreeGrafter"/>
</dbReference>
<dbReference type="GO" id="GO:0043235">
    <property type="term" value="C:receptor complex"/>
    <property type="evidence" value="ECO:0007669"/>
    <property type="project" value="TreeGrafter"/>
</dbReference>
<evidence type="ECO:0000256" key="9">
    <source>
        <dbReference type="ARBA" id="ARBA00023288"/>
    </source>
</evidence>
<evidence type="ECO:0000313" key="13">
    <source>
        <dbReference type="Proteomes" id="UP001239994"/>
    </source>
</evidence>
<dbReference type="GO" id="GO:0038023">
    <property type="term" value="F:signaling receptor activity"/>
    <property type="evidence" value="ECO:0007669"/>
    <property type="project" value="InterPro"/>
</dbReference>
<evidence type="ECO:0000259" key="11">
    <source>
        <dbReference type="SMART" id="SM00907"/>
    </source>
</evidence>
<feature type="region of interest" description="Disordered" evidence="10">
    <location>
        <begin position="489"/>
        <end position="521"/>
    </location>
</feature>
<dbReference type="GO" id="GO:0007399">
    <property type="term" value="P:nervous system development"/>
    <property type="evidence" value="ECO:0007669"/>
    <property type="project" value="TreeGrafter"/>
</dbReference>
<dbReference type="Proteomes" id="UP001239994">
    <property type="component" value="Unassembled WGS sequence"/>
</dbReference>
<keyword evidence="9" id="KW-0449">Lipoprotein</keyword>
<dbReference type="SUPFAM" id="SSF110035">
    <property type="entry name" value="GDNF receptor-like"/>
    <property type="match status" value="1"/>
</dbReference>
<evidence type="ECO:0000256" key="3">
    <source>
        <dbReference type="ARBA" id="ARBA00022475"/>
    </source>
</evidence>
<comment type="subcellular location">
    <subcellularLocation>
        <location evidence="1">Cell membrane</location>
        <topology evidence="1">Lipid-anchor</topology>
        <topology evidence="1">GPI-anchor</topology>
    </subcellularLocation>
</comment>
<feature type="domain" description="GDNF/GAS1" evidence="11">
    <location>
        <begin position="277"/>
        <end position="360"/>
    </location>
</feature>
<protein>
    <recommendedName>
        <fullName evidence="11">GDNF/GAS1 domain-containing protein</fullName>
    </recommendedName>
</protein>
<evidence type="ECO:0000256" key="5">
    <source>
        <dbReference type="ARBA" id="ARBA00022729"/>
    </source>
</evidence>
<dbReference type="InterPro" id="IPR036397">
    <property type="entry name" value="RNaseH_sf"/>
</dbReference>
<organism evidence="12 13">
    <name type="scientific">Electrophorus voltai</name>
    <dbReference type="NCBI Taxonomy" id="2609070"/>
    <lineage>
        <taxon>Eukaryota</taxon>
        <taxon>Metazoa</taxon>
        <taxon>Chordata</taxon>
        <taxon>Craniata</taxon>
        <taxon>Vertebrata</taxon>
        <taxon>Euteleostomi</taxon>
        <taxon>Actinopterygii</taxon>
        <taxon>Neopterygii</taxon>
        <taxon>Teleostei</taxon>
        <taxon>Ostariophysi</taxon>
        <taxon>Gymnotiformes</taxon>
        <taxon>Gymnotoidei</taxon>
        <taxon>Gymnotidae</taxon>
        <taxon>Electrophorus</taxon>
    </lineage>
</organism>
<sequence length="984" mass="109314">MSQRVGCQTHCDVAGGAAGAGGGGHAGTRRESWGWKFFAPSGGEGKKEKVFLDPALNAQQTVLIFALTLTPTHLHGAFSVLDGLDQEQETVRDRLVEDQETIRDGLVEDQEAARDGLVKDQETIRDGLVEDQEAVRDGLVEDQETVRDGDDSRLFSSFVPERPLDVAVEETAGTESFCLRENLLLDPRESTELSQWQKARDTHYQGRRGEWGGTQTRSGVFTDLRPAESWKSLEFAHPSTEIKKGFTEQNEYRTTTGASESMLAVSGEPALVKENNCLNAAKACNLNDTCKKFRSAYISPCTSRVSTAEVCNRRKCHKALRQFFDKVPPKHSYGMLYCSCPPGDQSACSERRRQTIVPACSYEEREKPNCLVLQAFCKSNYICRSRLADFFANCQPESRSLSGCLKENYADCLLSYSGLIGTMMTPNYLRSPKISVSPFCDCSSSGNSQEECERFTEFFTDNACLRNAIQAFGNGTDVSAWQPMAPVQTTTSVTVPSQRGQERGQPPHAPEPGTTNNRLGPGDNSLYQFCGSLQDPQVNDPSSSNAMSGNASESQASPLGLSSLLLLLAISLYCALMPIPASRPGLLDKLLPLAVILKLGRVWQTTPAKEHHLCASAHVPHGGPVWCGGNLPGQKTSHVQSQHQVPRQSACLYSHALKHHKIRAPGTECVASGKMLAPREPYLPRISSSVELHRSMLCSLRAHRPGPVSPRSSVILRHTRAQEDLLSMPMHKGQPQPPSVVPTRLWQSQELNMSLLVTVFGVGHKTQGVSMNLNFTASAMRWSQLSRQSDRMRQTAELQHLASTTDWCCRSLYPECQEMELYVEMQYVPQWLRQVHQALHTLISPDCSIHFRKVTVANKVRGPHDCAPVQGWGELDVGVLVWPTQSPDLNPIEHLWDEEELSKALNPQLLNFYSVIIAWNVQNKNKEANFGVGLIYRIPGTMDQFEYIKILVEVMLPYAEEETPLEWVFQQEKDPKHISKWATS</sequence>
<keyword evidence="4" id="KW-0336">GPI-anchor</keyword>
<evidence type="ECO:0000256" key="4">
    <source>
        <dbReference type="ARBA" id="ARBA00022622"/>
    </source>
</evidence>
<name>A0AAD8Z3T2_9TELE</name>
<dbReference type="PANTHER" id="PTHR10269:SF3">
    <property type="entry name" value="GDNF FAMILY RECEPTOR ALPHA-1"/>
    <property type="match status" value="1"/>
</dbReference>
<comment type="similarity">
    <text evidence="2">Belongs to the GDNFR family.</text>
</comment>
<keyword evidence="6" id="KW-0472">Membrane</keyword>
<dbReference type="InterPro" id="IPR037193">
    <property type="entry name" value="GDNF_alpha"/>
</dbReference>
<reference evidence="12" key="1">
    <citation type="submission" date="2023-03" db="EMBL/GenBank/DDBJ databases">
        <title>Electrophorus voltai genome.</title>
        <authorList>
            <person name="Bian C."/>
        </authorList>
    </citation>
    <scope>NUCLEOTIDE SEQUENCE</scope>
    <source>
        <strain evidence="12">CB-2022</strain>
        <tissue evidence="12">Muscle</tissue>
    </source>
</reference>
<evidence type="ECO:0000313" key="12">
    <source>
        <dbReference type="EMBL" id="KAK1791019.1"/>
    </source>
</evidence>
<dbReference type="FunFam" id="1.10.220.110:FF:000001">
    <property type="entry name" value="GDNF family receptor alpha"/>
    <property type="match status" value="1"/>
</dbReference>
<dbReference type="Pfam" id="PF02351">
    <property type="entry name" value="GDNF"/>
    <property type="match status" value="2"/>
</dbReference>
<dbReference type="Gene3D" id="3.30.420.10">
    <property type="entry name" value="Ribonuclease H-like superfamily/Ribonuclease H"/>
    <property type="match status" value="2"/>
</dbReference>
<keyword evidence="3" id="KW-1003">Cell membrane</keyword>
<keyword evidence="8" id="KW-0325">Glycoprotein</keyword>
<evidence type="ECO:0000256" key="1">
    <source>
        <dbReference type="ARBA" id="ARBA00004609"/>
    </source>
</evidence>
<dbReference type="AlphaFoldDB" id="A0AAD8Z3T2"/>
<keyword evidence="5" id="KW-0732">Signal</keyword>
<gene>
    <name evidence="12" type="ORF">P4O66_002070</name>
</gene>
<feature type="domain" description="GDNF/GAS1" evidence="11">
    <location>
        <begin position="370"/>
        <end position="464"/>
    </location>
</feature>
<keyword evidence="13" id="KW-1185">Reference proteome</keyword>
<dbReference type="GO" id="GO:0007169">
    <property type="term" value="P:cell surface receptor protein tyrosine kinase signaling pathway"/>
    <property type="evidence" value="ECO:0007669"/>
    <property type="project" value="UniProtKB-ARBA"/>
</dbReference>
<dbReference type="EMBL" id="JAROKS010000020">
    <property type="protein sequence ID" value="KAK1791019.1"/>
    <property type="molecule type" value="Genomic_DNA"/>
</dbReference>
<dbReference type="InterPro" id="IPR016017">
    <property type="entry name" value="GDNF/GAS1"/>
</dbReference>
<comment type="caution">
    <text evidence="12">The sequence shown here is derived from an EMBL/GenBank/DDBJ whole genome shotgun (WGS) entry which is preliminary data.</text>
</comment>
<evidence type="ECO:0000256" key="8">
    <source>
        <dbReference type="ARBA" id="ARBA00023180"/>
    </source>
</evidence>